<keyword evidence="2" id="KW-1185">Reference proteome</keyword>
<dbReference type="EMBL" id="JAVDWO010000003">
    <property type="protein sequence ID" value="MDR7192422.1"/>
    <property type="molecule type" value="Genomic_DNA"/>
</dbReference>
<sequence length="290" mass="31443">MKFGPLLLMAAFVAAGCARQDPAREDHAPVASVGAGPAGSAAVTSGQGAINLPEEVTRVYRPATYAAARAAAAVPGASLDVSMVESYAHGVCRLAFKRPSAPTARVAVSYDEVERFKRRFCADFDGQAPQNLFEIIAAAAERGDEDAALIDAMFATDAESDPREIERLRTLAEVRAQATGSPLVFRLLHEELLREEFRQEDRAIWLETGLSEEEAARARGYGVTIAVCDRYRICPPGSLMVLAHCHPTDCAPGLDMHAYVRSQLKPAAYDEAVRYAAVLGHELREKRQSR</sequence>
<dbReference type="RefSeq" id="WP_310233458.1">
    <property type="nucleotide sequence ID" value="NZ_JAVDWO010000003.1"/>
</dbReference>
<organism evidence="1 2">
    <name type="scientific">Luteimonas terrae</name>
    <dbReference type="NCBI Taxonomy" id="1530191"/>
    <lineage>
        <taxon>Bacteria</taxon>
        <taxon>Pseudomonadati</taxon>
        <taxon>Pseudomonadota</taxon>
        <taxon>Gammaproteobacteria</taxon>
        <taxon>Lysobacterales</taxon>
        <taxon>Lysobacteraceae</taxon>
        <taxon>Luteimonas</taxon>
    </lineage>
</organism>
<gene>
    <name evidence="1" type="ORF">J2W68_001130</name>
</gene>
<proteinExistence type="predicted"/>
<evidence type="ECO:0000313" key="1">
    <source>
        <dbReference type="EMBL" id="MDR7192422.1"/>
    </source>
</evidence>
<name>A0ABU1XUK0_9GAMM</name>
<protein>
    <submittedName>
        <fullName evidence="1">Uncharacterized protein</fullName>
    </submittedName>
</protein>
<reference evidence="1 2" key="1">
    <citation type="submission" date="2023-07" db="EMBL/GenBank/DDBJ databases">
        <title>Sorghum-associated microbial communities from plants grown in Nebraska, USA.</title>
        <authorList>
            <person name="Schachtman D."/>
        </authorList>
    </citation>
    <scope>NUCLEOTIDE SEQUENCE [LARGE SCALE GENOMIC DNA]</scope>
    <source>
        <strain evidence="1 2">4099</strain>
    </source>
</reference>
<comment type="caution">
    <text evidence="1">The sequence shown here is derived from an EMBL/GenBank/DDBJ whole genome shotgun (WGS) entry which is preliminary data.</text>
</comment>
<dbReference type="PROSITE" id="PS51257">
    <property type="entry name" value="PROKAR_LIPOPROTEIN"/>
    <property type="match status" value="1"/>
</dbReference>
<dbReference type="Proteomes" id="UP001256588">
    <property type="component" value="Unassembled WGS sequence"/>
</dbReference>
<accession>A0ABU1XUK0</accession>
<evidence type="ECO:0000313" key="2">
    <source>
        <dbReference type="Proteomes" id="UP001256588"/>
    </source>
</evidence>